<accession>A0A1I6FE97</accession>
<dbReference type="Pfam" id="PF02779">
    <property type="entry name" value="Transket_pyr"/>
    <property type="match status" value="1"/>
</dbReference>
<dbReference type="Proteomes" id="UP000198583">
    <property type="component" value="Unassembled WGS sequence"/>
</dbReference>
<dbReference type="PANTHER" id="PTHR11624:SF96">
    <property type="entry name" value="PYRUVATE DEHYDROGENASE E1 COMPONENT SUBUNIT BETA, MITOCHONDRIAL"/>
    <property type="match status" value="1"/>
</dbReference>
<dbReference type="Gene3D" id="3.40.50.970">
    <property type="match status" value="1"/>
</dbReference>
<evidence type="ECO:0000256" key="5">
    <source>
        <dbReference type="ARBA" id="ARBA00023052"/>
    </source>
</evidence>
<evidence type="ECO:0000256" key="7">
    <source>
        <dbReference type="RuleBase" id="RU364074"/>
    </source>
</evidence>
<evidence type="ECO:0000313" key="9">
    <source>
        <dbReference type="EMBL" id="SFR28067.1"/>
    </source>
</evidence>
<dbReference type="GO" id="GO:0006086">
    <property type="term" value="P:pyruvate decarboxylation to acetyl-CoA"/>
    <property type="evidence" value="ECO:0007669"/>
    <property type="project" value="InterPro"/>
</dbReference>
<dbReference type="InterPro" id="IPR033248">
    <property type="entry name" value="Transketolase_C"/>
</dbReference>
<comment type="function">
    <text evidence="7">The pyruvate dehydrogenase complex catalyzes the overall conversion of pyruvate to acetyl-CoA and CO2.</text>
</comment>
<keyword evidence="4 7" id="KW-0560">Oxidoreductase</keyword>
<dbReference type="InterPro" id="IPR027110">
    <property type="entry name" value="PDHB_mito-type"/>
</dbReference>
<proteinExistence type="predicted"/>
<dbReference type="Gene3D" id="3.40.50.920">
    <property type="match status" value="1"/>
</dbReference>
<dbReference type="SUPFAM" id="SSF52518">
    <property type="entry name" value="Thiamin diphosphate-binding fold (THDP-binding)"/>
    <property type="match status" value="1"/>
</dbReference>
<dbReference type="AlphaFoldDB" id="A0A1I6FE97"/>
<evidence type="ECO:0000256" key="2">
    <source>
        <dbReference type="ARBA" id="ARBA00012281"/>
    </source>
</evidence>
<sequence>MSRPERVVENLNRALHAHLAADPRLYLLGEDVEDPYGGAFKVTKGLSTVYGERVIGTPLSEGGIVGVAGGLALAGDKALVEIMFGDFAALAFDQLLNFASKSVSMYGRPVPMHLVVRCPSGGGRGYGPTHSQSLQKHFVGIPGLALYEMSPFHDNHDVLGRMLGAGSPGVFFEDKVLYTHRMAAAGVVDELFRFDFLDQAGEFARIYADDPGELDCLLIGAGGMTDRALTAMRELLLVDEIAVQLVVPSRLYPFDVEPVLPLAAKAGVVCVVEESTAGGTWGAEVAAVLHTRLWETLRRPVRLVHSADSIIPTATHLEREVLVGAATIRAAVKSELASRRERSLT</sequence>
<gene>
    <name evidence="9" type="ORF">SAMN04488564_112178</name>
</gene>
<evidence type="ECO:0000259" key="8">
    <source>
        <dbReference type="SMART" id="SM00861"/>
    </source>
</evidence>
<evidence type="ECO:0000256" key="3">
    <source>
        <dbReference type="ARBA" id="ARBA00016138"/>
    </source>
</evidence>
<dbReference type="InterPro" id="IPR009014">
    <property type="entry name" value="Transketo_C/PFOR_II"/>
</dbReference>
<dbReference type="OrthoDB" id="3512513at2"/>
<reference evidence="10" key="1">
    <citation type="submission" date="2016-10" db="EMBL/GenBank/DDBJ databases">
        <authorList>
            <person name="Varghese N."/>
            <person name="Submissions S."/>
        </authorList>
    </citation>
    <scope>NUCLEOTIDE SEQUENCE [LARGE SCALE GENOMIC DNA]</scope>
    <source>
        <strain evidence="10">DSM 44232</strain>
    </source>
</reference>
<keyword evidence="5 7" id="KW-0786">Thiamine pyrophosphate</keyword>
<protein>
    <recommendedName>
        <fullName evidence="3 7">Pyruvate dehydrogenase E1 component subunit beta</fullName>
        <ecNumber evidence="2 7">1.2.4.1</ecNumber>
    </recommendedName>
</protein>
<dbReference type="SMART" id="SM00861">
    <property type="entry name" value="Transket_pyr"/>
    <property type="match status" value="1"/>
</dbReference>
<feature type="domain" description="Transketolase-like pyrimidine-binding" evidence="8">
    <location>
        <begin position="5"/>
        <end position="180"/>
    </location>
</feature>
<comment type="catalytic activity">
    <reaction evidence="7">
        <text>N(6)-[(R)-lipoyl]-L-lysyl-[protein] + pyruvate + H(+) = N(6)-[(R)-S(8)-acetyldihydrolipoyl]-L-lysyl-[protein] + CO2</text>
        <dbReference type="Rhea" id="RHEA:19189"/>
        <dbReference type="Rhea" id="RHEA-COMP:10474"/>
        <dbReference type="Rhea" id="RHEA-COMP:10478"/>
        <dbReference type="ChEBI" id="CHEBI:15361"/>
        <dbReference type="ChEBI" id="CHEBI:15378"/>
        <dbReference type="ChEBI" id="CHEBI:16526"/>
        <dbReference type="ChEBI" id="CHEBI:83099"/>
        <dbReference type="ChEBI" id="CHEBI:83111"/>
        <dbReference type="EC" id="1.2.4.1"/>
    </reaction>
</comment>
<dbReference type="SUPFAM" id="SSF52922">
    <property type="entry name" value="TK C-terminal domain-like"/>
    <property type="match status" value="1"/>
</dbReference>
<organism evidence="9 10">
    <name type="scientific">Lentzea waywayandensis</name>
    <dbReference type="NCBI Taxonomy" id="84724"/>
    <lineage>
        <taxon>Bacteria</taxon>
        <taxon>Bacillati</taxon>
        <taxon>Actinomycetota</taxon>
        <taxon>Actinomycetes</taxon>
        <taxon>Pseudonocardiales</taxon>
        <taxon>Pseudonocardiaceae</taxon>
        <taxon>Lentzea</taxon>
    </lineage>
</organism>
<dbReference type="EMBL" id="FOYL01000012">
    <property type="protein sequence ID" value="SFR28067.1"/>
    <property type="molecule type" value="Genomic_DNA"/>
</dbReference>
<evidence type="ECO:0000256" key="4">
    <source>
        <dbReference type="ARBA" id="ARBA00023002"/>
    </source>
</evidence>
<keyword evidence="6 7" id="KW-0670">Pyruvate</keyword>
<dbReference type="PANTHER" id="PTHR11624">
    <property type="entry name" value="DEHYDROGENASE RELATED"/>
    <property type="match status" value="1"/>
</dbReference>
<evidence type="ECO:0000256" key="1">
    <source>
        <dbReference type="ARBA" id="ARBA00001964"/>
    </source>
</evidence>
<dbReference type="InterPro" id="IPR005475">
    <property type="entry name" value="Transketolase-like_Pyr-bd"/>
</dbReference>
<name>A0A1I6FE97_9PSEU</name>
<comment type="cofactor">
    <cofactor evidence="1 7">
        <name>thiamine diphosphate</name>
        <dbReference type="ChEBI" id="CHEBI:58937"/>
    </cofactor>
</comment>
<dbReference type="InterPro" id="IPR029061">
    <property type="entry name" value="THDP-binding"/>
</dbReference>
<dbReference type="GO" id="GO:0000287">
    <property type="term" value="F:magnesium ion binding"/>
    <property type="evidence" value="ECO:0007669"/>
    <property type="project" value="UniProtKB-ARBA"/>
</dbReference>
<dbReference type="STRING" id="84724.SAMN04488564_112178"/>
<dbReference type="GO" id="GO:0004739">
    <property type="term" value="F:pyruvate dehydrogenase (acetyl-transferring) activity"/>
    <property type="evidence" value="ECO:0007669"/>
    <property type="project" value="UniProtKB-UniRule"/>
</dbReference>
<keyword evidence="10" id="KW-1185">Reference proteome</keyword>
<evidence type="ECO:0000256" key="6">
    <source>
        <dbReference type="ARBA" id="ARBA00023317"/>
    </source>
</evidence>
<dbReference type="Pfam" id="PF02780">
    <property type="entry name" value="Transketolase_C"/>
    <property type="match status" value="1"/>
</dbReference>
<evidence type="ECO:0000313" key="10">
    <source>
        <dbReference type="Proteomes" id="UP000198583"/>
    </source>
</evidence>
<dbReference type="EC" id="1.2.4.1" evidence="2 7"/>
<dbReference type="RefSeq" id="WP_093603734.1">
    <property type="nucleotide sequence ID" value="NZ_FOYL01000012.1"/>
</dbReference>